<dbReference type="PANTHER" id="PTHR44040">
    <property type="entry name" value="RETINOBLASTOMA-BINDING PROTEIN 5"/>
    <property type="match status" value="1"/>
</dbReference>
<dbReference type="PROSITE" id="PS50082">
    <property type="entry name" value="WD_REPEATS_2"/>
    <property type="match status" value="3"/>
</dbReference>
<dbReference type="Pfam" id="PF00400">
    <property type="entry name" value="WD40"/>
    <property type="match status" value="3"/>
</dbReference>
<evidence type="ECO:0000256" key="5">
    <source>
        <dbReference type="PROSITE-ProRule" id="PRU00221"/>
    </source>
</evidence>
<feature type="compositionally biased region" description="Basic and acidic residues" evidence="6">
    <location>
        <begin position="434"/>
        <end position="444"/>
    </location>
</feature>
<keyword evidence="2 5" id="KW-0853">WD repeat</keyword>
<dbReference type="EMBL" id="CAJHUC010001185">
    <property type="protein sequence ID" value="CAD7700149.1"/>
    <property type="molecule type" value="Genomic_DNA"/>
</dbReference>
<evidence type="ECO:0000256" key="4">
    <source>
        <dbReference type="ARBA" id="ARBA00023242"/>
    </source>
</evidence>
<name>A0A8S1IZ15_9CHLO</name>
<dbReference type="GO" id="GO:0048188">
    <property type="term" value="C:Set1C/COMPASS complex"/>
    <property type="evidence" value="ECO:0007669"/>
    <property type="project" value="InterPro"/>
</dbReference>
<dbReference type="PROSITE" id="PS00678">
    <property type="entry name" value="WD_REPEATS_1"/>
    <property type="match status" value="2"/>
</dbReference>
<dbReference type="SMART" id="SM00320">
    <property type="entry name" value="WD40"/>
    <property type="match status" value="4"/>
</dbReference>
<feature type="repeat" description="WD" evidence="5">
    <location>
        <begin position="316"/>
        <end position="347"/>
    </location>
</feature>
<dbReference type="PANTHER" id="PTHR44040:SF1">
    <property type="entry name" value="RETINOBLASTOMA-BINDING PROTEIN 5"/>
    <property type="match status" value="1"/>
</dbReference>
<dbReference type="InterPro" id="IPR001680">
    <property type="entry name" value="WD40_rpt"/>
</dbReference>
<dbReference type="InterPro" id="IPR019775">
    <property type="entry name" value="WD40_repeat_CS"/>
</dbReference>
<sequence>MELPETIEEFLEHGAATCVAFNRRGALLAAGSEDGQLVIWDFETYSVAKVIKAHSKTVTGVCWSRDGRYIVTSSLDQTVTLWNVLSSEKEGSMTLESAVVSVAASRLEPGRCLVTMAVGPPLLLDLKHGTRQPLEPLLGESEVGRYPSSEGMTNIAIFDKSCTRIIVAHPKGYVYVLSTDTLKILDIVKVPATSRVLGLHLNRKGNLLLANCDRCIRMFDVLGRLEAWEPGFDGYEPQEAIIKASKEFPRSGSLFWGEKGALRMLPSDFKDPVEQLSWHSVCFATDNEYVVGAAQKSNEHNLYIWNQVTRKLERILRGPKEGILDITWHPMRSILVSVSADGKIYIWAKIYYENWSAFAPDFQELEENQEYVERETEFDLNEEVRPAKQRRVEVSSDDEDESIDVFTIEEVSVFSSDGEIEAPLHHLPVVIVPQDREADSDAAGKRRQPPKPMLPENVPRGPTRDRVVAVMDDPIEPDPGDGEPRGRMRKPKWNNDFVDLDVHMGNRRRSAKGGGGGGGARRSHRGLG</sequence>
<organism evidence="7 8">
    <name type="scientific">Ostreobium quekettii</name>
    <dbReference type="NCBI Taxonomy" id="121088"/>
    <lineage>
        <taxon>Eukaryota</taxon>
        <taxon>Viridiplantae</taxon>
        <taxon>Chlorophyta</taxon>
        <taxon>core chlorophytes</taxon>
        <taxon>Ulvophyceae</taxon>
        <taxon>TCBD clade</taxon>
        <taxon>Bryopsidales</taxon>
        <taxon>Ostreobineae</taxon>
        <taxon>Ostreobiaceae</taxon>
        <taxon>Ostreobium</taxon>
    </lineage>
</organism>
<keyword evidence="3" id="KW-0677">Repeat</keyword>
<evidence type="ECO:0000256" key="1">
    <source>
        <dbReference type="ARBA" id="ARBA00004123"/>
    </source>
</evidence>
<dbReference type="InterPro" id="IPR020472">
    <property type="entry name" value="WD40_PAC1"/>
</dbReference>
<protein>
    <submittedName>
        <fullName evidence="7">Uncharacterized protein</fullName>
    </submittedName>
</protein>
<dbReference type="PROSITE" id="PS50294">
    <property type="entry name" value="WD_REPEATS_REGION"/>
    <property type="match status" value="2"/>
</dbReference>
<gene>
    <name evidence="7" type="ORF">OSTQU699_LOCUS5508</name>
</gene>
<keyword evidence="4" id="KW-0539">Nucleus</keyword>
<feature type="repeat" description="WD" evidence="5">
    <location>
        <begin position="51"/>
        <end position="92"/>
    </location>
</feature>
<evidence type="ECO:0000256" key="3">
    <source>
        <dbReference type="ARBA" id="ARBA00022737"/>
    </source>
</evidence>
<feature type="repeat" description="WD" evidence="5">
    <location>
        <begin position="17"/>
        <end position="50"/>
    </location>
</feature>
<dbReference type="PRINTS" id="PR00320">
    <property type="entry name" value="GPROTEINBRPT"/>
</dbReference>
<dbReference type="InterPro" id="IPR036322">
    <property type="entry name" value="WD40_repeat_dom_sf"/>
</dbReference>
<evidence type="ECO:0000256" key="6">
    <source>
        <dbReference type="SAM" id="MobiDB-lite"/>
    </source>
</evidence>
<reference evidence="7" key="1">
    <citation type="submission" date="2020-12" db="EMBL/GenBank/DDBJ databases">
        <authorList>
            <person name="Iha C."/>
        </authorList>
    </citation>
    <scope>NUCLEOTIDE SEQUENCE</scope>
</reference>
<dbReference type="InterPro" id="IPR037850">
    <property type="entry name" value="RBBP5/Swd1"/>
</dbReference>
<dbReference type="OrthoDB" id="196858at2759"/>
<dbReference type="AlphaFoldDB" id="A0A8S1IZ15"/>
<evidence type="ECO:0000256" key="2">
    <source>
        <dbReference type="ARBA" id="ARBA00022574"/>
    </source>
</evidence>
<dbReference type="Gene3D" id="2.130.10.10">
    <property type="entry name" value="YVTN repeat-like/Quinoprotein amine dehydrogenase"/>
    <property type="match status" value="2"/>
</dbReference>
<accession>A0A8S1IZ15</accession>
<feature type="region of interest" description="Disordered" evidence="6">
    <location>
        <begin position="431"/>
        <end position="528"/>
    </location>
</feature>
<evidence type="ECO:0000313" key="8">
    <source>
        <dbReference type="Proteomes" id="UP000708148"/>
    </source>
</evidence>
<dbReference type="SUPFAM" id="SSF50978">
    <property type="entry name" value="WD40 repeat-like"/>
    <property type="match status" value="1"/>
</dbReference>
<comment type="subcellular location">
    <subcellularLocation>
        <location evidence="1">Nucleus</location>
    </subcellularLocation>
</comment>
<keyword evidence="8" id="KW-1185">Reference proteome</keyword>
<dbReference type="InterPro" id="IPR015943">
    <property type="entry name" value="WD40/YVTN_repeat-like_dom_sf"/>
</dbReference>
<dbReference type="Proteomes" id="UP000708148">
    <property type="component" value="Unassembled WGS sequence"/>
</dbReference>
<evidence type="ECO:0000313" key="7">
    <source>
        <dbReference type="EMBL" id="CAD7700149.1"/>
    </source>
</evidence>
<proteinExistence type="predicted"/>
<comment type="caution">
    <text evidence="7">The sequence shown here is derived from an EMBL/GenBank/DDBJ whole genome shotgun (WGS) entry which is preliminary data.</text>
</comment>